<evidence type="ECO:0000256" key="1">
    <source>
        <dbReference type="SAM" id="MobiDB-lite"/>
    </source>
</evidence>
<evidence type="ECO:0000259" key="2">
    <source>
        <dbReference type="PROSITE" id="PS50994"/>
    </source>
</evidence>
<dbReference type="Gene3D" id="1.10.340.70">
    <property type="match status" value="1"/>
</dbReference>
<dbReference type="Gene3D" id="3.30.420.10">
    <property type="entry name" value="Ribonuclease H-like superfamily/Ribonuclease H"/>
    <property type="match status" value="1"/>
</dbReference>
<feature type="compositionally biased region" description="Basic and acidic residues" evidence="1">
    <location>
        <begin position="424"/>
        <end position="435"/>
    </location>
</feature>
<name>A0A5S6Q5N7_TRIMR</name>
<feature type="domain" description="Integrase catalytic" evidence="2">
    <location>
        <begin position="96"/>
        <end position="283"/>
    </location>
</feature>
<dbReference type="InterPro" id="IPR036397">
    <property type="entry name" value="RNaseH_sf"/>
</dbReference>
<dbReference type="PANTHER" id="PTHR47331:SF1">
    <property type="entry name" value="GAG-LIKE PROTEIN"/>
    <property type="match status" value="1"/>
</dbReference>
<dbReference type="WBParaSite" id="TMUE_1000002540.1">
    <property type="protein sequence ID" value="TMUE_1000002540.1"/>
    <property type="gene ID" value="WBGene00298362"/>
</dbReference>
<dbReference type="STRING" id="70415.A0A5S6Q5N7"/>
<dbReference type="PANTHER" id="PTHR47331">
    <property type="entry name" value="PHD-TYPE DOMAIN-CONTAINING PROTEIN"/>
    <property type="match status" value="1"/>
</dbReference>
<protein>
    <submittedName>
        <fullName evidence="4">Integrase catalytic domain-containing protein</fullName>
    </submittedName>
</protein>
<dbReference type="InterPro" id="IPR040676">
    <property type="entry name" value="DUF5641"/>
</dbReference>
<proteinExistence type="predicted"/>
<dbReference type="GO" id="GO:0015074">
    <property type="term" value="P:DNA integration"/>
    <property type="evidence" value="ECO:0007669"/>
    <property type="project" value="InterPro"/>
</dbReference>
<dbReference type="InterPro" id="IPR012337">
    <property type="entry name" value="RNaseH-like_sf"/>
</dbReference>
<dbReference type="PROSITE" id="PS50994">
    <property type="entry name" value="INTEGRASE"/>
    <property type="match status" value="1"/>
</dbReference>
<dbReference type="Pfam" id="PF18701">
    <property type="entry name" value="DUF5641"/>
    <property type="match status" value="1"/>
</dbReference>
<reference evidence="4" key="1">
    <citation type="submission" date="2019-12" db="UniProtKB">
        <authorList>
            <consortium name="WormBaseParasite"/>
        </authorList>
    </citation>
    <scope>IDENTIFICATION</scope>
</reference>
<keyword evidence="3" id="KW-1185">Reference proteome</keyword>
<dbReference type="Pfam" id="PF17921">
    <property type="entry name" value="Integrase_H2C2"/>
    <property type="match status" value="1"/>
</dbReference>
<evidence type="ECO:0000313" key="3">
    <source>
        <dbReference type="Proteomes" id="UP000046395"/>
    </source>
</evidence>
<evidence type="ECO:0000313" key="4">
    <source>
        <dbReference type="WBParaSite" id="TMUE_1000002540.1"/>
    </source>
</evidence>
<dbReference type="GO" id="GO:0003676">
    <property type="term" value="F:nucleic acid binding"/>
    <property type="evidence" value="ECO:0007669"/>
    <property type="project" value="InterPro"/>
</dbReference>
<dbReference type="AlphaFoldDB" id="A0A5S6Q5N7"/>
<accession>A0A5S6Q5N7</accession>
<dbReference type="InterPro" id="IPR041588">
    <property type="entry name" value="Integrase_H2C2"/>
</dbReference>
<sequence length="435" mass="50197">MRVQGRIDSADLPYDTRHPLILPRKHPLTDMIIDETHRRLHHGSVELTVCELRQRYWIPKCRQTTKKVIYQCWYCKKWRGKPSVPMMAPLPTVRLQAFQPPFTCVGVDYFGPIFVLVRRSHEKRYGCIFTCLTTRAVHLEMSYSLDTDSFLMAFRRFISRRGSPAVVYSDNGTNLVAAEKEVRTSLESWNQAKIAEALTQHRIQWVFSPPNAPHFGGAWERLVRSAKIALRKILNGRAVTDETLVTAFVEIEGLLNSRPLTHISVDPRDPEPLTPNHFLLGRPHPHIPPDVINEQEITSRRRWRIAQAIVESFWKRWLRGYVPCLIERRKWVRPTRDLKVGDVVIVVDPQCPRGHWPLGRVTECRPGKDGIVRVAKVKTKQGTYWRPVAKLCLLDTEETDVSEKTPRNMGRPCNGENGLPTVGRCERRDQTGDDD</sequence>
<dbReference type="InterPro" id="IPR001584">
    <property type="entry name" value="Integrase_cat-core"/>
</dbReference>
<organism evidence="3 4">
    <name type="scientific">Trichuris muris</name>
    <name type="common">Mouse whipworm</name>
    <dbReference type="NCBI Taxonomy" id="70415"/>
    <lineage>
        <taxon>Eukaryota</taxon>
        <taxon>Metazoa</taxon>
        <taxon>Ecdysozoa</taxon>
        <taxon>Nematoda</taxon>
        <taxon>Enoplea</taxon>
        <taxon>Dorylaimia</taxon>
        <taxon>Trichinellida</taxon>
        <taxon>Trichuridae</taxon>
        <taxon>Trichuris</taxon>
    </lineage>
</organism>
<feature type="region of interest" description="Disordered" evidence="1">
    <location>
        <begin position="403"/>
        <end position="435"/>
    </location>
</feature>
<dbReference type="SUPFAM" id="SSF53098">
    <property type="entry name" value="Ribonuclease H-like"/>
    <property type="match status" value="1"/>
</dbReference>
<dbReference type="Proteomes" id="UP000046395">
    <property type="component" value="Unassembled WGS sequence"/>
</dbReference>